<proteinExistence type="predicted"/>
<gene>
    <name evidence="1" type="ORF">SAMN04488563_5110</name>
</gene>
<protein>
    <recommendedName>
        <fullName evidence="3">DUF3046 domain-containing protein</fullName>
    </recommendedName>
</protein>
<sequence>MRDTDAVRLTDFWERMEHHLGATYADSWARDYVIDGLGGRTVHQALEAGEDTKVVWRAVADALRLPPGQR</sequence>
<dbReference type="AlphaFoldDB" id="A0A1H2L4Y9"/>
<dbReference type="Pfam" id="PF11248">
    <property type="entry name" value="DUF3046"/>
    <property type="match status" value="1"/>
</dbReference>
<evidence type="ECO:0000313" key="2">
    <source>
        <dbReference type="Proteomes" id="UP000182977"/>
    </source>
</evidence>
<reference evidence="2" key="1">
    <citation type="submission" date="2016-10" db="EMBL/GenBank/DDBJ databases">
        <authorList>
            <person name="Varghese N."/>
            <person name="Submissions S."/>
        </authorList>
    </citation>
    <scope>NUCLEOTIDE SEQUENCE [LARGE SCALE GENOMIC DNA]</scope>
    <source>
        <strain evidence="2">DSM 45079</strain>
    </source>
</reference>
<keyword evidence="2" id="KW-1185">Reference proteome</keyword>
<evidence type="ECO:0000313" key="1">
    <source>
        <dbReference type="EMBL" id="SDU76117.1"/>
    </source>
</evidence>
<dbReference type="InterPro" id="IPR021408">
    <property type="entry name" value="DUF3046"/>
</dbReference>
<organism evidence="1 2">
    <name type="scientific">Jiangella alkaliphila</name>
    <dbReference type="NCBI Taxonomy" id="419479"/>
    <lineage>
        <taxon>Bacteria</taxon>
        <taxon>Bacillati</taxon>
        <taxon>Actinomycetota</taxon>
        <taxon>Actinomycetes</taxon>
        <taxon>Jiangellales</taxon>
        <taxon>Jiangellaceae</taxon>
        <taxon>Jiangella</taxon>
    </lineage>
</organism>
<dbReference type="STRING" id="419479.SAMN04488563_5110"/>
<dbReference type="Proteomes" id="UP000182977">
    <property type="component" value="Chromosome I"/>
</dbReference>
<evidence type="ECO:0008006" key="3">
    <source>
        <dbReference type="Google" id="ProtNLM"/>
    </source>
</evidence>
<dbReference type="EMBL" id="LT629791">
    <property type="protein sequence ID" value="SDU76117.1"/>
    <property type="molecule type" value="Genomic_DNA"/>
</dbReference>
<accession>A0A1H2L4Y9</accession>
<name>A0A1H2L4Y9_9ACTN</name>